<protein>
    <submittedName>
        <fullName evidence="2">Glycosyl transferase family 2</fullName>
    </submittedName>
</protein>
<dbReference type="PANTHER" id="PTHR43685:SF2">
    <property type="entry name" value="GLYCOSYLTRANSFERASE 2-LIKE DOMAIN-CONTAINING PROTEIN"/>
    <property type="match status" value="1"/>
</dbReference>
<dbReference type="PANTHER" id="PTHR43685">
    <property type="entry name" value="GLYCOSYLTRANSFERASE"/>
    <property type="match status" value="1"/>
</dbReference>
<dbReference type="STRING" id="1050174.CEPID_00675"/>
<gene>
    <name evidence="2" type="ORF">CEPID_00675</name>
</gene>
<dbReference type="InterPro" id="IPR029044">
    <property type="entry name" value="Nucleotide-diphossugar_trans"/>
</dbReference>
<accession>A0A0G3GLI4</accession>
<dbReference type="GO" id="GO:0016740">
    <property type="term" value="F:transferase activity"/>
    <property type="evidence" value="ECO:0007669"/>
    <property type="project" value="UniProtKB-KW"/>
</dbReference>
<dbReference type="InterPro" id="IPR050834">
    <property type="entry name" value="Glycosyltransf_2"/>
</dbReference>
<evidence type="ECO:0000313" key="3">
    <source>
        <dbReference type="Proteomes" id="UP000035368"/>
    </source>
</evidence>
<dbReference type="SUPFAM" id="SSF53448">
    <property type="entry name" value="Nucleotide-diphospho-sugar transferases"/>
    <property type="match status" value="1"/>
</dbReference>
<dbReference type="SUPFAM" id="SSF53756">
    <property type="entry name" value="UDP-Glycosyltransferase/glycogen phosphorylase"/>
    <property type="match status" value="1"/>
</dbReference>
<dbReference type="CDD" id="cd00761">
    <property type="entry name" value="Glyco_tranf_GTA_type"/>
    <property type="match status" value="1"/>
</dbReference>
<dbReference type="KEGG" id="cei:CEPID_00675"/>
<dbReference type="EMBL" id="CP011541">
    <property type="protein sequence ID" value="AKK02029.1"/>
    <property type="molecule type" value="Genomic_DNA"/>
</dbReference>
<evidence type="ECO:0000313" key="2">
    <source>
        <dbReference type="EMBL" id="AKK02029.1"/>
    </source>
</evidence>
<dbReference type="Gene3D" id="3.90.550.10">
    <property type="entry name" value="Spore Coat Polysaccharide Biosynthesis Protein SpsA, Chain A"/>
    <property type="match status" value="1"/>
</dbReference>
<evidence type="ECO:0000259" key="1">
    <source>
        <dbReference type="Pfam" id="PF00535"/>
    </source>
</evidence>
<reference evidence="2 3" key="1">
    <citation type="submission" date="2015-05" db="EMBL/GenBank/DDBJ databases">
        <title>Complete genome sequence of Corynebacterium epidermidicanis DSM 45586, isolated from the skin of a dog suffering from pruritus.</title>
        <authorList>
            <person name="Ruckert C."/>
            <person name="Albersmeier A."/>
            <person name="Winkler A."/>
            <person name="Tauch A."/>
        </authorList>
    </citation>
    <scope>NUCLEOTIDE SEQUENCE [LARGE SCALE GENOMIC DNA]</scope>
    <source>
        <strain evidence="2 3">DSM 45586</strain>
    </source>
</reference>
<keyword evidence="2" id="KW-0808">Transferase</keyword>
<dbReference type="Pfam" id="PF00535">
    <property type="entry name" value="Glycos_transf_2"/>
    <property type="match status" value="1"/>
</dbReference>
<dbReference type="AlphaFoldDB" id="A0A0G3GLI4"/>
<proteinExistence type="predicted"/>
<organism evidence="2 3">
    <name type="scientific">Corynebacterium epidermidicanis</name>
    <dbReference type="NCBI Taxonomy" id="1050174"/>
    <lineage>
        <taxon>Bacteria</taxon>
        <taxon>Bacillati</taxon>
        <taxon>Actinomycetota</taxon>
        <taxon>Actinomycetes</taxon>
        <taxon>Mycobacteriales</taxon>
        <taxon>Corynebacteriaceae</taxon>
        <taxon>Corynebacterium</taxon>
    </lineage>
</organism>
<dbReference type="RefSeq" id="WP_047239324.1">
    <property type="nucleotide sequence ID" value="NZ_CP011541.1"/>
</dbReference>
<dbReference type="OrthoDB" id="3171021at2"/>
<keyword evidence="3" id="KW-1185">Reference proteome</keyword>
<sequence>MTEYRFGISVIIPSRAGSTTIRKALKSMAEQSLDPQRFEVIVVINGVGLSSDAGQELYAEFPQLDLRVLRSSVPSAGRARNIGLMNAQRAFTTFLDDDDQLEPKFLESALQLAQPNTIVLMPIVDVRSGERDAGNSLNARIQALAGSAVPVSAAPWALGFNACKVVATELLGQHRYSEELKSGEDLVFFAQLLRQPHLMFSVPAQTTDQAYLRYLTTDSISRRQESFEFNVHQRLECIGALRAIEVPESNRNARVSLENAQFGFVADYLRSRPNEVDQAIQDAVDLQLTGLDWEKLRPESARRVVFSYCFPPFADTSANVTAKVIRAEKQLVDVYFADMSRVRGRDESTRLIVEPFVSHQVEIATQPSFADWGLICDYARKAVRSARIQQRAKNKYQSMYSRALWSGSHVAALLFKSMHPAVSWDAEFSDPMAVGVDGSPRAGKLTWNTTTLRIRRLLDKSGWGPIPYRTHFEFTELATLACADRVIFTNVNQQKVMLSRYPVEFRAFVEAKSKIQQHVAPTPEMYQLQQADYPLDNKKLHIGYFGSFYANRGVGDVVAAIRDLPAAEAAKVALHVFTAKPEDLREEYRDLVEAGQLRLNGYVPYLEFLNLATKFDALLVSDVSLNDTKLEFNPFLPSKYADYSGAGVPIWGMVTEDSPLSMSHLDFTSELGNKGSARAVLNELLGFHR</sequence>
<name>A0A0G3GLI4_9CORY</name>
<dbReference type="InterPro" id="IPR001173">
    <property type="entry name" value="Glyco_trans_2-like"/>
</dbReference>
<feature type="domain" description="Glycosyltransferase 2-like" evidence="1">
    <location>
        <begin position="9"/>
        <end position="132"/>
    </location>
</feature>
<dbReference type="PATRIC" id="fig|1050174.4.peg.143"/>
<dbReference type="Proteomes" id="UP000035368">
    <property type="component" value="Chromosome"/>
</dbReference>